<evidence type="ECO:0000313" key="1">
    <source>
        <dbReference type="EMBL" id="RXI96569.1"/>
    </source>
</evidence>
<accession>A0A4V1LFV1</accession>
<dbReference type="RefSeq" id="WP_129080544.1">
    <property type="nucleotide sequence ID" value="NZ_QOUX01000047.1"/>
</dbReference>
<dbReference type="AlphaFoldDB" id="A0A4V1LFV1"/>
<dbReference type="Proteomes" id="UP000290649">
    <property type="component" value="Unassembled WGS sequence"/>
</dbReference>
<name>A0A4V1LFV1_9BACI</name>
<keyword evidence="2" id="KW-1185">Reference proteome</keyword>
<comment type="caution">
    <text evidence="1">The sequence shown here is derived from an EMBL/GenBank/DDBJ whole genome shotgun (WGS) entry which is preliminary data.</text>
</comment>
<protein>
    <submittedName>
        <fullName evidence="1">Uncharacterized protein</fullName>
    </submittedName>
</protein>
<gene>
    <name evidence="1" type="ORF">DS745_22970</name>
</gene>
<proteinExistence type="predicted"/>
<reference evidence="1 2" key="1">
    <citation type="journal article" date="2019" name="Int. J. Syst. Evol. Microbiol.">
        <title>Anaerobacillus alkaliphilus sp. nov., a novel alkaliphilic and moderately halophilic bacterium.</title>
        <authorList>
            <person name="Borsodi A.K."/>
            <person name="Aszalos J.M."/>
            <person name="Bihari P."/>
            <person name="Nagy I."/>
            <person name="Schumann P."/>
            <person name="Sproer C."/>
            <person name="Kovacs A.L."/>
            <person name="Boka K."/>
            <person name="Dobosy P."/>
            <person name="Ovari M."/>
            <person name="Szili-Kovacs T."/>
            <person name="Toth E."/>
        </authorList>
    </citation>
    <scope>NUCLEOTIDE SEQUENCE [LARGE SCALE GENOMIC DNA]</scope>
    <source>
        <strain evidence="1 2">B16-10</strain>
    </source>
</reference>
<organism evidence="1 2">
    <name type="scientific">Anaerobacillus alkaliphilus</name>
    <dbReference type="NCBI Taxonomy" id="1548597"/>
    <lineage>
        <taxon>Bacteria</taxon>
        <taxon>Bacillati</taxon>
        <taxon>Bacillota</taxon>
        <taxon>Bacilli</taxon>
        <taxon>Bacillales</taxon>
        <taxon>Bacillaceae</taxon>
        <taxon>Anaerobacillus</taxon>
    </lineage>
</organism>
<dbReference type="EMBL" id="QOUX01000047">
    <property type="protein sequence ID" value="RXI96569.1"/>
    <property type="molecule type" value="Genomic_DNA"/>
</dbReference>
<dbReference type="OrthoDB" id="9801315at2"/>
<sequence>MGKKRSGHYCFVCGRYRANEKFSGKGHRQHICKDCKSKGKHKDIPNLATPSGRILKHLKVKLVVTTEFASYLFFEINGAVYATYDFDDVTDETFKYIYKYNKKELLFSELSDDLPYKKVDIVETLFIKSEHKYEISIDIDEFGCFYKDDLDYEPTEKQMKYIRLVPAINTATINRIFGCFEQDTINIMIVDTD</sequence>
<evidence type="ECO:0000313" key="2">
    <source>
        <dbReference type="Proteomes" id="UP000290649"/>
    </source>
</evidence>